<organism evidence="1 2">
    <name type="scientific">Volvox africanus</name>
    <dbReference type="NCBI Taxonomy" id="51714"/>
    <lineage>
        <taxon>Eukaryota</taxon>
        <taxon>Viridiplantae</taxon>
        <taxon>Chlorophyta</taxon>
        <taxon>core chlorophytes</taxon>
        <taxon>Chlorophyceae</taxon>
        <taxon>CS clade</taxon>
        <taxon>Chlamydomonadales</taxon>
        <taxon>Volvocaceae</taxon>
        <taxon>Volvox</taxon>
    </lineage>
</organism>
<name>A0A8J4B4Q8_9CHLO</name>
<feature type="non-terminal residue" evidence="1">
    <location>
        <position position="292"/>
    </location>
</feature>
<reference evidence="1" key="1">
    <citation type="journal article" date="2021" name="Proc. Natl. Acad. Sci. U.S.A.">
        <title>Three genomes in the algal genus Volvox reveal the fate of a haploid sex-determining region after a transition to homothallism.</title>
        <authorList>
            <person name="Yamamoto K."/>
            <person name="Hamaji T."/>
            <person name="Kawai-Toyooka H."/>
            <person name="Matsuzaki R."/>
            <person name="Takahashi F."/>
            <person name="Nishimura Y."/>
            <person name="Kawachi M."/>
            <person name="Noguchi H."/>
            <person name="Minakuchi Y."/>
            <person name="Umen J.G."/>
            <person name="Toyoda A."/>
            <person name="Nozaki H."/>
        </authorList>
    </citation>
    <scope>NUCLEOTIDE SEQUENCE</scope>
    <source>
        <strain evidence="1">NIES-3780</strain>
    </source>
</reference>
<protein>
    <submittedName>
        <fullName evidence="1">Uncharacterized protein</fullName>
    </submittedName>
</protein>
<gene>
    <name evidence="1" type="ORF">Vafri_9621</name>
</gene>
<dbReference type="Proteomes" id="UP000747399">
    <property type="component" value="Unassembled WGS sequence"/>
</dbReference>
<dbReference type="EMBL" id="BNCO01000016">
    <property type="protein sequence ID" value="GIL54064.1"/>
    <property type="molecule type" value="Genomic_DNA"/>
</dbReference>
<proteinExistence type="predicted"/>
<keyword evidence="2" id="KW-1185">Reference proteome</keyword>
<evidence type="ECO:0000313" key="2">
    <source>
        <dbReference type="Proteomes" id="UP000747399"/>
    </source>
</evidence>
<accession>A0A8J4B4Q8</accession>
<dbReference type="AlphaFoldDB" id="A0A8J4B4Q8"/>
<sequence length="292" mass="30435">MTSRCCTGAMTASVPFDIPTSSPFRREPLTAPAEPSEAAIVTCPDTSAARPLHTNIMPITANARANVLVQYKSRPGYLRLAPQDRDEVLMAIIQTIAGNSPCPKEATATAIGALSTAAAVATAATAGPMVAAAAIAALAAVAEPLRPELLAENVWPAAFSSAKGARSGRRSLQLQLNAALFVTPEEGRLEGLKPLMTSWGIRHNQMLLLTLRLDGRLLLSRPPDAKPSTAQSHAPALWGATSSETFAAAAARAAAAPATATPRPAMPLQPMEATELLCRRRGAVLQLPDEAV</sequence>
<comment type="caution">
    <text evidence="1">The sequence shown here is derived from an EMBL/GenBank/DDBJ whole genome shotgun (WGS) entry which is preliminary data.</text>
</comment>
<evidence type="ECO:0000313" key="1">
    <source>
        <dbReference type="EMBL" id="GIL54064.1"/>
    </source>
</evidence>